<dbReference type="Gene3D" id="3.40.50.1820">
    <property type="entry name" value="alpha/beta hydrolase"/>
    <property type="match status" value="1"/>
</dbReference>
<dbReference type="RefSeq" id="WP_187269467.1">
    <property type="nucleotide sequence ID" value="NZ_VRUR01000001.1"/>
</dbReference>
<comment type="caution">
    <text evidence="1">The sequence shown here is derived from an EMBL/GenBank/DDBJ whole genome shotgun (WGS) entry which is preliminary data.</text>
</comment>
<dbReference type="PANTHER" id="PTHR35560">
    <property type="entry name" value="BLL0132 PROTEIN"/>
    <property type="match status" value="1"/>
</dbReference>
<evidence type="ECO:0000313" key="1">
    <source>
        <dbReference type="EMBL" id="TXN36773.1"/>
    </source>
</evidence>
<proteinExistence type="predicted"/>
<dbReference type="SUPFAM" id="SSF53474">
    <property type="entry name" value="alpha/beta-Hydrolases"/>
    <property type="match status" value="1"/>
</dbReference>
<keyword evidence="2" id="KW-1185">Reference proteome</keyword>
<organism evidence="1 2">
    <name type="scientific">Flagellimonas hymeniacidonis</name>
    <dbReference type="NCBI Taxonomy" id="2603628"/>
    <lineage>
        <taxon>Bacteria</taxon>
        <taxon>Pseudomonadati</taxon>
        <taxon>Bacteroidota</taxon>
        <taxon>Flavobacteriia</taxon>
        <taxon>Flavobacteriales</taxon>
        <taxon>Flavobacteriaceae</taxon>
        <taxon>Flagellimonas</taxon>
    </lineage>
</organism>
<dbReference type="InterPro" id="IPR029058">
    <property type="entry name" value="AB_hydrolase_fold"/>
</dbReference>
<gene>
    <name evidence="1" type="ORF">FVB32_00365</name>
</gene>
<name>A0A5C8V5Z9_9FLAO</name>
<dbReference type="AlphaFoldDB" id="A0A5C8V5Z9"/>
<dbReference type="PANTHER" id="PTHR35560:SF3">
    <property type="entry name" value="PEPTIDASE S9 PROLYL OLIGOPEPTIDASE CATALYTIC DOMAIN-CONTAINING PROTEIN"/>
    <property type="match status" value="1"/>
</dbReference>
<dbReference type="EMBL" id="VRUR01000001">
    <property type="protein sequence ID" value="TXN36773.1"/>
    <property type="molecule type" value="Genomic_DNA"/>
</dbReference>
<evidence type="ECO:0008006" key="3">
    <source>
        <dbReference type="Google" id="ProtNLM"/>
    </source>
</evidence>
<accession>A0A5C8V5Z9</accession>
<evidence type="ECO:0000313" key="2">
    <source>
        <dbReference type="Proteomes" id="UP000321456"/>
    </source>
</evidence>
<sequence length="365" mass="41361">MMIKSLPYILFLAAGVFFARFGISDSNFQDMENHSGFVDFHPSNDFVHVGDKTFSVVNGGNTFKTPYFSNVNSVDNENRSITRAVIALHGASRNAGEYYQNMLTAAEMESTQIDTLLVVSPQFLIESEVEKYQLDSKHLYWSSGGWKIGFLSKNEKQNPRSGRISSFAIMDSLMVRLVQNNPNLKTIVFSGHSAGGQFVNRYAAASPVPSELEKLGIIMRFIVNNPSSYLYMDHNRKDLGTNNFEAPQSKCTRFNEYKYGLDNLPEYLAAVGVERIRTQFPKREIVYLLGEEDNDLNSSSLDTSCEGSLQGKHRLERGIIYFEYLQSYYGDDIKKTQTIGMVPDVGHSHKGMFKSELGRFYTYRK</sequence>
<reference evidence="1 2" key="1">
    <citation type="submission" date="2019-08" db="EMBL/GenBank/DDBJ databases">
        <title>Professor.</title>
        <authorList>
            <person name="Park J.S."/>
        </authorList>
    </citation>
    <scope>NUCLEOTIDE SEQUENCE [LARGE SCALE GENOMIC DNA]</scope>
    <source>
        <strain evidence="1 2">176CP5-101</strain>
    </source>
</reference>
<protein>
    <recommendedName>
        <fullName evidence="3">Alpha/beta hydrolase</fullName>
    </recommendedName>
</protein>
<dbReference type="Proteomes" id="UP000321456">
    <property type="component" value="Unassembled WGS sequence"/>
</dbReference>